<evidence type="ECO:0000256" key="1">
    <source>
        <dbReference type="SAM" id="Phobius"/>
    </source>
</evidence>
<protein>
    <recommendedName>
        <fullName evidence="4">MacB-like periplasmic core domain-containing protein</fullName>
    </recommendedName>
</protein>
<evidence type="ECO:0000313" key="2">
    <source>
        <dbReference type="EMBL" id="QWB29724.1"/>
    </source>
</evidence>
<proteinExistence type="predicted"/>
<gene>
    <name evidence="2" type="ORF">KKI46_14185</name>
</gene>
<feature type="transmembrane region" description="Helical" evidence="1">
    <location>
        <begin position="302"/>
        <end position="320"/>
    </location>
</feature>
<keyword evidence="3" id="KW-1185">Reference proteome</keyword>
<feature type="transmembrane region" description="Helical" evidence="1">
    <location>
        <begin position="239"/>
        <end position="259"/>
    </location>
</feature>
<evidence type="ECO:0000313" key="3">
    <source>
        <dbReference type="Proteomes" id="UP000679498"/>
    </source>
</evidence>
<dbReference type="Proteomes" id="UP000679498">
    <property type="component" value="Chromosome"/>
</dbReference>
<keyword evidence="1" id="KW-1133">Transmembrane helix</keyword>
<reference evidence="2 3" key="1">
    <citation type="submission" date="2021-05" db="EMBL/GenBank/DDBJ databases">
        <title>Biocontrol using Exiguobacterium acetylicum SI17 against litchi downy blight caused by Peronophythora litchii.</title>
        <authorList>
            <person name="Zheng L."/>
        </authorList>
    </citation>
    <scope>NUCLEOTIDE SEQUENCE [LARGE SCALE GENOMIC DNA]</scope>
    <source>
        <strain evidence="2 3">SI17</strain>
    </source>
</reference>
<keyword evidence="1" id="KW-0472">Membrane</keyword>
<dbReference type="EMBL" id="CP075897">
    <property type="protein sequence ID" value="QWB29724.1"/>
    <property type="molecule type" value="Genomic_DNA"/>
</dbReference>
<sequence>MKMTVFHYMKKKYMKQLKKLTTLNFLLIILLLFSVFTIFISTENIRNNILNNERLSMVLINGYSKNGEFSYDTEKIKKMDNVKDLSYEYEIPLSYSNGDGEQDFMNCLTLNPTTRDAINYHKSVKGNEIILPDSFKGNTLKFTDMENKPLSLKQSYYEGSGIFFLKDKCYLAPQTSAKLAEEISKSDNYSSAKSLLVNITKTEYIYDFVQDFNNMFDEEKAYVYYQAEGLEKLVAGSKMSMYLLILFQVVLLAIVFIFYRNSLNALIKTLNKDLLSLYINGLSSKEISRQFYSTIESMNKKIYMYSYALIALFAAGMWKYMGMQPLLIMVAGLVVLLSILIVLNKRFVKLLITRKMNKELSNDNIVSQLRN</sequence>
<feature type="transmembrane region" description="Helical" evidence="1">
    <location>
        <begin position="326"/>
        <end position="348"/>
    </location>
</feature>
<evidence type="ECO:0008006" key="4">
    <source>
        <dbReference type="Google" id="ProtNLM"/>
    </source>
</evidence>
<keyword evidence="1" id="KW-0812">Transmembrane</keyword>
<name>A0ABX8G8Z5_EXIAC</name>
<accession>A0ABX8G8Z5</accession>
<organism evidence="2 3">
    <name type="scientific">Exiguobacterium acetylicum</name>
    <name type="common">Brevibacterium acetylicum</name>
    <dbReference type="NCBI Taxonomy" id="41170"/>
    <lineage>
        <taxon>Bacteria</taxon>
        <taxon>Bacillati</taxon>
        <taxon>Bacillota</taxon>
        <taxon>Bacilli</taxon>
        <taxon>Bacillales</taxon>
        <taxon>Bacillales Family XII. Incertae Sedis</taxon>
        <taxon>Exiguobacterium</taxon>
    </lineage>
</organism>